<dbReference type="GO" id="GO:0003684">
    <property type="term" value="F:damaged DNA binding"/>
    <property type="evidence" value="ECO:0007669"/>
    <property type="project" value="InterPro"/>
</dbReference>
<comment type="catalytic activity">
    <reaction evidence="1">
        <text>Hydrolysis of DNA containing ring-opened 7-methylguanine residues, releasing 2,6-diamino-4-hydroxy-5-(N-methyl)formamidopyrimidine.</text>
        <dbReference type="EC" id="3.2.2.23"/>
    </reaction>
</comment>
<dbReference type="EMBL" id="CAFAAD010000171">
    <property type="protein sequence ID" value="CAB4804335.1"/>
    <property type="molecule type" value="Genomic_DNA"/>
</dbReference>
<dbReference type="Gene3D" id="1.10.8.50">
    <property type="match status" value="1"/>
</dbReference>
<keyword evidence="5" id="KW-0238">DNA-binding</keyword>
<dbReference type="GO" id="GO:0008270">
    <property type="term" value="F:zinc ion binding"/>
    <property type="evidence" value="ECO:0007669"/>
    <property type="project" value="InterPro"/>
</dbReference>
<evidence type="ECO:0000256" key="2">
    <source>
        <dbReference type="ARBA" id="ARBA00009409"/>
    </source>
</evidence>
<dbReference type="InterPro" id="IPR015886">
    <property type="entry name" value="H2TH_FPG"/>
</dbReference>
<keyword evidence="9" id="KW-0326">Glycosidase</keyword>
<evidence type="ECO:0000313" key="12">
    <source>
        <dbReference type="EMBL" id="CAB5078859.1"/>
    </source>
</evidence>
<protein>
    <submittedName>
        <fullName evidence="11">Unannotated protein</fullName>
    </submittedName>
</protein>
<dbReference type="SMART" id="SM01232">
    <property type="entry name" value="H2TH"/>
    <property type="match status" value="1"/>
</dbReference>
<dbReference type="PANTHER" id="PTHR22993:SF9">
    <property type="entry name" value="FORMAMIDOPYRIMIDINE-DNA GLYCOSYLASE"/>
    <property type="match status" value="1"/>
</dbReference>
<proteinExistence type="inferred from homology"/>
<dbReference type="GO" id="GO:0034039">
    <property type="term" value="F:8-oxo-7,8-dihydroguanine DNA N-glycosylase activity"/>
    <property type="evidence" value="ECO:0007669"/>
    <property type="project" value="TreeGrafter"/>
</dbReference>
<evidence type="ECO:0000256" key="8">
    <source>
        <dbReference type="ARBA" id="ARBA00023268"/>
    </source>
</evidence>
<dbReference type="InterPro" id="IPR010979">
    <property type="entry name" value="Ribosomal_uS13-like_H2TH"/>
</dbReference>
<comment type="similarity">
    <text evidence="2">Belongs to the FPG family.</text>
</comment>
<dbReference type="InterPro" id="IPR012319">
    <property type="entry name" value="FPG_cat"/>
</dbReference>
<dbReference type="AlphaFoldDB" id="A0A6J6Y7F9"/>
<dbReference type="Gene3D" id="3.20.190.10">
    <property type="entry name" value="MutM-like, N-terminal"/>
    <property type="match status" value="1"/>
</dbReference>
<dbReference type="GO" id="GO:0003906">
    <property type="term" value="F:DNA-(apurinic or apyrimidinic site) endonuclease activity"/>
    <property type="evidence" value="ECO:0007669"/>
    <property type="project" value="InterPro"/>
</dbReference>
<dbReference type="EMBL" id="CAFBRD010000186">
    <property type="protein sequence ID" value="CAB5078859.1"/>
    <property type="molecule type" value="Genomic_DNA"/>
</dbReference>
<dbReference type="PANTHER" id="PTHR22993">
    <property type="entry name" value="FORMAMIDOPYRIMIDINE-DNA GLYCOSYLASE"/>
    <property type="match status" value="1"/>
</dbReference>
<evidence type="ECO:0000256" key="5">
    <source>
        <dbReference type="ARBA" id="ARBA00023125"/>
    </source>
</evidence>
<evidence type="ECO:0000313" key="11">
    <source>
        <dbReference type="EMBL" id="CAB4804335.1"/>
    </source>
</evidence>
<gene>
    <name evidence="11" type="ORF">UFOPK2969_01645</name>
    <name evidence="12" type="ORF">UFOPK4371_02017</name>
</gene>
<dbReference type="Pfam" id="PF01149">
    <property type="entry name" value="Fapy_DNA_glyco"/>
    <property type="match status" value="1"/>
</dbReference>
<evidence type="ECO:0000259" key="10">
    <source>
        <dbReference type="PROSITE" id="PS51068"/>
    </source>
</evidence>
<reference evidence="11" key="1">
    <citation type="submission" date="2020-05" db="EMBL/GenBank/DDBJ databases">
        <authorList>
            <person name="Chiriac C."/>
            <person name="Salcher M."/>
            <person name="Ghai R."/>
            <person name="Kavagutti S V."/>
        </authorList>
    </citation>
    <scope>NUCLEOTIDE SEQUENCE</scope>
</reference>
<evidence type="ECO:0000256" key="4">
    <source>
        <dbReference type="ARBA" id="ARBA00022801"/>
    </source>
</evidence>
<evidence type="ECO:0000256" key="6">
    <source>
        <dbReference type="ARBA" id="ARBA00023204"/>
    </source>
</evidence>
<feature type="domain" description="Formamidopyrimidine-DNA glycosylase catalytic" evidence="10">
    <location>
        <begin position="2"/>
        <end position="126"/>
    </location>
</feature>
<evidence type="ECO:0000256" key="9">
    <source>
        <dbReference type="ARBA" id="ARBA00023295"/>
    </source>
</evidence>
<dbReference type="InterPro" id="IPR035937">
    <property type="entry name" value="FPG_N"/>
</dbReference>
<keyword evidence="3" id="KW-0227">DNA damage</keyword>
<dbReference type="Pfam" id="PF06831">
    <property type="entry name" value="H2TH"/>
    <property type="match status" value="1"/>
</dbReference>
<keyword evidence="6" id="KW-0234">DNA repair</keyword>
<dbReference type="SUPFAM" id="SSF81624">
    <property type="entry name" value="N-terminal domain of MutM-like DNA repair proteins"/>
    <property type="match status" value="1"/>
</dbReference>
<dbReference type="SMART" id="SM00898">
    <property type="entry name" value="Fapy_DNA_glyco"/>
    <property type="match status" value="1"/>
</dbReference>
<organism evidence="11">
    <name type="scientific">freshwater metagenome</name>
    <dbReference type="NCBI Taxonomy" id="449393"/>
    <lineage>
        <taxon>unclassified sequences</taxon>
        <taxon>metagenomes</taxon>
        <taxon>ecological metagenomes</taxon>
    </lineage>
</organism>
<dbReference type="GO" id="GO:0016829">
    <property type="term" value="F:lyase activity"/>
    <property type="evidence" value="ECO:0007669"/>
    <property type="project" value="UniProtKB-KW"/>
</dbReference>
<sequence>MPEMLEVEIYRRAAAATLGRRIVAVDAPDTWFLKGGTDQGSVVAALVGRSFVTDRRRGKLLLLDTSDEGPTLGLRFGMTGVLELDGVAAIEGLEYSSHRKDPAWERFAVHFDGGGALRLRDPRRLGGVELDPDEDRLGPDAGDVSAVQLRAILADSNAPLKARLMDQARIAGLGNLLTDETLWRAGFDPARAAGSLTSDDVAKLRKTMRSTLRVLGRRGGSHMGDLQDSRRRGGLCPDDGAALLRRTIGGRTTYSCPQHQR</sequence>
<dbReference type="SUPFAM" id="SSF46946">
    <property type="entry name" value="S13-like H2TH domain"/>
    <property type="match status" value="1"/>
</dbReference>
<evidence type="ECO:0000256" key="3">
    <source>
        <dbReference type="ARBA" id="ARBA00022763"/>
    </source>
</evidence>
<evidence type="ECO:0000256" key="7">
    <source>
        <dbReference type="ARBA" id="ARBA00023239"/>
    </source>
</evidence>
<accession>A0A6J6Y7F9</accession>
<keyword evidence="8" id="KW-0511">Multifunctional enzyme</keyword>
<keyword evidence="7" id="KW-0456">Lyase</keyword>
<evidence type="ECO:0000256" key="1">
    <source>
        <dbReference type="ARBA" id="ARBA00001668"/>
    </source>
</evidence>
<name>A0A6J6Y7F9_9ZZZZ</name>
<dbReference type="PROSITE" id="PS51068">
    <property type="entry name" value="FPG_CAT"/>
    <property type="match status" value="1"/>
</dbReference>
<dbReference type="GO" id="GO:0006284">
    <property type="term" value="P:base-excision repair"/>
    <property type="evidence" value="ECO:0007669"/>
    <property type="project" value="InterPro"/>
</dbReference>
<keyword evidence="4" id="KW-0378">Hydrolase</keyword>